<evidence type="ECO:0000256" key="10">
    <source>
        <dbReference type="ARBA" id="ARBA00026071"/>
    </source>
</evidence>
<dbReference type="eggNOG" id="KOG0174">
    <property type="taxonomic scope" value="Eukaryota"/>
</dbReference>
<evidence type="ECO:0000256" key="1">
    <source>
        <dbReference type="ARBA" id="ARBA00001198"/>
    </source>
</evidence>
<sequence>MDDFNVTDKPVSTGTTIMAVEFDGGVVVGADSRTSSGAYVANRVTDKLTRITDKIYCCRSGSAADTQAIADIVAYSLNYHEIQTNRDAEVWEAASEFRNFCYNYRDSLMAGIIVAGWDAQRGGQVYSIPLGGMLTREACTIGGSGSSFIYGFVREHYREGMQKEECVEFVKKAVQHAIYHDGSSGGVVRIGIITEDGIERRLFFNTETGLPEVSERSESSFIVAA</sequence>
<keyword evidence="5" id="KW-0378">Hydrolase</keyword>
<evidence type="ECO:0000256" key="2">
    <source>
        <dbReference type="ARBA" id="ARBA00022490"/>
    </source>
</evidence>
<dbReference type="AlphaFoldDB" id="B4MQ51"/>
<keyword evidence="6 12" id="KW-0647">Proteasome</keyword>
<dbReference type="InterPro" id="IPR023333">
    <property type="entry name" value="Proteasome_suB-type"/>
</dbReference>
<dbReference type="GO" id="GO:0005737">
    <property type="term" value="C:cytoplasm"/>
    <property type="evidence" value="ECO:0007669"/>
    <property type="project" value="UniProtKB-SubCell"/>
</dbReference>
<dbReference type="InterPro" id="IPR000243">
    <property type="entry name" value="Pept_T1A_subB"/>
</dbReference>
<keyword evidence="4" id="KW-0888">Threonine protease</keyword>
<keyword evidence="3" id="KW-0645">Protease</keyword>
<evidence type="ECO:0000313" key="14">
    <source>
        <dbReference type="Proteomes" id="UP000007798"/>
    </source>
</evidence>
<comment type="function">
    <text evidence="12">Component of the proteasome, a multicatalytic proteinase complex which is characterized by its ability to cleave peptides with Arg, Phe, Tyr, Leu, and Glu adjacent to the leaving group at neutral or slightly basic pH. The proteasome has an ATP-dependent proteolytic activity.</text>
</comment>
<proteinExistence type="inferred from homology"/>
<dbReference type="PhylomeDB" id="B4MQ51"/>
<comment type="catalytic activity">
    <reaction evidence="1">
        <text>Cleavage of peptide bonds with very broad specificity.</text>
        <dbReference type="EC" id="3.4.25.1"/>
    </reaction>
</comment>
<evidence type="ECO:0000256" key="8">
    <source>
        <dbReference type="ARBA" id="ARBA00023242"/>
    </source>
</evidence>
<dbReference type="EMBL" id="CH963849">
    <property type="protein sequence ID" value="EDW74240.1"/>
    <property type="molecule type" value="Genomic_DNA"/>
</dbReference>
<evidence type="ECO:0000256" key="7">
    <source>
        <dbReference type="ARBA" id="ARBA00023145"/>
    </source>
</evidence>
<feature type="active site" description="Nucleophile" evidence="11">
    <location>
        <position position="15"/>
    </location>
</feature>
<evidence type="ECO:0000256" key="3">
    <source>
        <dbReference type="ARBA" id="ARBA00022670"/>
    </source>
</evidence>
<dbReference type="GO" id="GO:0004298">
    <property type="term" value="F:threonine-type endopeptidase activity"/>
    <property type="evidence" value="ECO:0007669"/>
    <property type="project" value="UniProtKB-KW"/>
</dbReference>
<evidence type="ECO:0000256" key="4">
    <source>
        <dbReference type="ARBA" id="ARBA00022698"/>
    </source>
</evidence>
<dbReference type="GO" id="GO:0019774">
    <property type="term" value="C:proteasome core complex, beta-subunit complex"/>
    <property type="evidence" value="ECO:0007669"/>
    <property type="project" value="UniProtKB-ARBA"/>
</dbReference>
<protein>
    <recommendedName>
        <fullName evidence="12">Proteasome subunit beta</fullName>
    </recommendedName>
</protein>
<dbReference type="PROSITE" id="PS00854">
    <property type="entry name" value="PROTEASOME_BETA_1"/>
    <property type="match status" value="1"/>
</dbReference>
<comment type="function">
    <text evidence="9">Non-catalytic component of the proteasome, a multicatalytic proteinase complex which is characterized by its ability to cleave peptides with Arg, Phe, Tyr, Leu, and Glu adjacent to the leaving group at neutral or slightly basic pH. The proteasome has an ATP-dependent proteolytic activity.</text>
</comment>
<dbReference type="GO" id="GO:0051603">
    <property type="term" value="P:proteolysis involved in protein catabolic process"/>
    <property type="evidence" value="ECO:0007669"/>
    <property type="project" value="InterPro"/>
</dbReference>
<dbReference type="InterPro" id="IPR029055">
    <property type="entry name" value="Ntn_hydrolases_N"/>
</dbReference>
<dbReference type="InParanoid" id="B4MQ51"/>
<dbReference type="SUPFAM" id="SSF56235">
    <property type="entry name" value="N-terminal nucleophile aminohydrolases (Ntn hydrolases)"/>
    <property type="match status" value="1"/>
</dbReference>
<dbReference type="PRINTS" id="PR00141">
    <property type="entry name" value="PROTEASOME"/>
</dbReference>
<comment type="subunit">
    <text evidence="12">Component of the proteasome complex.</text>
</comment>
<dbReference type="OMA" id="TFIYGYC"/>
<dbReference type="FunCoup" id="B4MQ51">
    <property type="interactions" value="986"/>
</dbReference>
<dbReference type="Proteomes" id="UP000007798">
    <property type="component" value="Unassembled WGS sequence"/>
</dbReference>
<dbReference type="FunFam" id="3.60.20.10:FF:000010">
    <property type="entry name" value="Proteasome subunit beta type-1"/>
    <property type="match status" value="1"/>
</dbReference>
<keyword evidence="7" id="KW-0865">Zymogen</keyword>
<dbReference type="OrthoDB" id="7854943at2759"/>
<evidence type="ECO:0000256" key="12">
    <source>
        <dbReference type="RuleBase" id="RU004203"/>
    </source>
</evidence>
<dbReference type="InterPro" id="IPR016050">
    <property type="entry name" value="Proteasome_bsu_CS"/>
</dbReference>
<dbReference type="PANTHER" id="PTHR32194:SF0">
    <property type="entry name" value="ATP-DEPENDENT PROTEASE SUBUNIT HSLV"/>
    <property type="match status" value="1"/>
</dbReference>
<evidence type="ECO:0000313" key="13">
    <source>
        <dbReference type="EMBL" id="EDW74240.1"/>
    </source>
</evidence>
<comment type="subunit">
    <text evidence="10">The 26S proteasome consists of a 20S proteasome core and two 19S regulatory subunits. The 20S proteasome core is composed of 28 subunits that are arranged in four stacked rings, resulting in a barrel-shaped structure. The two end rings are each formed by seven alpha subunits, and the two central rings are each formed by seven beta subunits. The catalytic chamber with the active sites is on the inside of the barrel.</text>
</comment>
<keyword evidence="8 12" id="KW-0539">Nucleus</keyword>
<dbReference type="HOGENOM" id="CLU_035750_5_2_1"/>
<dbReference type="Pfam" id="PF00227">
    <property type="entry name" value="Proteasome"/>
    <property type="match status" value="1"/>
</dbReference>
<dbReference type="KEGG" id="dwi:6640420"/>
<dbReference type="Gene3D" id="3.60.20.10">
    <property type="entry name" value="Glutamine Phosphoribosylpyrophosphate, subunit 1, domain 1"/>
    <property type="match status" value="1"/>
</dbReference>
<evidence type="ECO:0000256" key="11">
    <source>
        <dbReference type="PIRSR" id="PIRSR600243-1"/>
    </source>
</evidence>
<reference evidence="13 14" key="1">
    <citation type="journal article" date="2007" name="Nature">
        <title>Evolution of genes and genomes on the Drosophila phylogeny.</title>
        <authorList>
            <consortium name="Drosophila 12 Genomes Consortium"/>
            <person name="Clark A.G."/>
            <person name="Eisen M.B."/>
            <person name="Smith D.R."/>
            <person name="Bergman C.M."/>
            <person name="Oliver B."/>
            <person name="Markow T.A."/>
            <person name="Kaufman T.C."/>
            <person name="Kellis M."/>
            <person name="Gelbart W."/>
            <person name="Iyer V.N."/>
            <person name="Pollard D.A."/>
            <person name="Sackton T.B."/>
            <person name="Larracuente A.M."/>
            <person name="Singh N.D."/>
            <person name="Abad J.P."/>
            <person name="Abt D.N."/>
            <person name="Adryan B."/>
            <person name="Aguade M."/>
            <person name="Akashi H."/>
            <person name="Anderson W.W."/>
            <person name="Aquadro C.F."/>
            <person name="Ardell D.H."/>
            <person name="Arguello R."/>
            <person name="Artieri C.G."/>
            <person name="Barbash D.A."/>
            <person name="Barker D."/>
            <person name="Barsanti P."/>
            <person name="Batterham P."/>
            <person name="Batzoglou S."/>
            <person name="Begun D."/>
            <person name="Bhutkar A."/>
            <person name="Blanco E."/>
            <person name="Bosak S.A."/>
            <person name="Bradley R.K."/>
            <person name="Brand A.D."/>
            <person name="Brent M.R."/>
            <person name="Brooks A.N."/>
            <person name="Brown R.H."/>
            <person name="Butlin R.K."/>
            <person name="Caggese C."/>
            <person name="Calvi B.R."/>
            <person name="Bernardo de Carvalho A."/>
            <person name="Caspi A."/>
            <person name="Castrezana S."/>
            <person name="Celniker S.E."/>
            <person name="Chang J.L."/>
            <person name="Chapple C."/>
            <person name="Chatterji S."/>
            <person name="Chinwalla A."/>
            <person name="Civetta A."/>
            <person name="Clifton S.W."/>
            <person name="Comeron J.M."/>
            <person name="Costello J.C."/>
            <person name="Coyne J.A."/>
            <person name="Daub J."/>
            <person name="David R.G."/>
            <person name="Delcher A.L."/>
            <person name="Delehaunty K."/>
            <person name="Do C.B."/>
            <person name="Ebling H."/>
            <person name="Edwards K."/>
            <person name="Eickbush T."/>
            <person name="Evans J.D."/>
            <person name="Filipski A."/>
            <person name="Findeiss S."/>
            <person name="Freyhult E."/>
            <person name="Fulton L."/>
            <person name="Fulton R."/>
            <person name="Garcia A.C."/>
            <person name="Gardiner A."/>
            <person name="Garfield D.A."/>
            <person name="Garvin B.E."/>
            <person name="Gibson G."/>
            <person name="Gilbert D."/>
            <person name="Gnerre S."/>
            <person name="Godfrey J."/>
            <person name="Good R."/>
            <person name="Gotea V."/>
            <person name="Gravely B."/>
            <person name="Greenberg A.J."/>
            <person name="Griffiths-Jones S."/>
            <person name="Gross S."/>
            <person name="Guigo R."/>
            <person name="Gustafson E.A."/>
            <person name="Haerty W."/>
            <person name="Hahn M.W."/>
            <person name="Halligan D.L."/>
            <person name="Halpern A.L."/>
            <person name="Halter G.M."/>
            <person name="Han M.V."/>
            <person name="Heger A."/>
            <person name="Hillier L."/>
            <person name="Hinrichs A.S."/>
            <person name="Holmes I."/>
            <person name="Hoskins R.A."/>
            <person name="Hubisz M.J."/>
            <person name="Hultmark D."/>
            <person name="Huntley M.A."/>
            <person name="Jaffe D.B."/>
            <person name="Jagadeeshan S."/>
            <person name="Jeck W.R."/>
            <person name="Johnson J."/>
            <person name="Jones C.D."/>
            <person name="Jordan W.C."/>
            <person name="Karpen G.H."/>
            <person name="Kataoka E."/>
            <person name="Keightley P.D."/>
            <person name="Kheradpour P."/>
            <person name="Kirkness E.F."/>
            <person name="Koerich L.B."/>
            <person name="Kristiansen K."/>
            <person name="Kudrna D."/>
            <person name="Kulathinal R.J."/>
            <person name="Kumar S."/>
            <person name="Kwok R."/>
            <person name="Lander E."/>
            <person name="Langley C.H."/>
            <person name="Lapoint R."/>
            <person name="Lazzaro B.P."/>
            <person name="Lee S.J."/>
            <person name="Levesque L."/>
            <person name="Li R."/>
            <person name="Lin C.F."/>
            <person name="Lin M.F."/>
            <person name="Lindblad-Toh K."/>
            <person name="Llopart A."/>
            <person name="Long M."/>
            <person name="Low L."/>
            <person name="Lozovsky E."/>
            <person name="Lu J."/>
            <person name="Luo M."/>
            <person name="Machado C.A."/>
            <person name="Makalowski W."/>
            <person name="Marzo M."/>
            <person name="Matsuda M."/>
            <person name="Matzkin L."/>
            <person name="McAllister B."/>
            <person name="McBride C.S."/>
            <person name="McKernan B."/>
            <person name="McKernan K."/>
            <person name="Mendez-Lago M."/>
            <person name="Minx P."/>
            <person name="Mollenhauer M.U."/>
            <person name="Montooth K."/>
            <person name="Mount S.M."/>
            <person name="Mu X."/>
            <person name="Myers E."/>
            <person name="Negre B."/>
            <person name="Newfeld S."/>
            <person name="Nielsen R."/>
            <person name="Noor M.A."/>
            <person name="O'Grady P."/>
            <person name="Pachter L."/>
            <person name="Papaceit M."/>
            <person name="Parisi M.J."/>
            <person name="Parisi M."/>
            <person name="Parts L."/>
            <person name="Pedersen J.S."/>
            <person name="Pesole G."/>
            <person name="Phillippy A.M."/>
            <person name="Ponting C.P."/>
            <person name="Pop M."/>
            <person name="Porcelli D."/>
            <person name="Powell J.R."/>
            <person name="Prohaska S."/>
            <person name="Pruitt K."/>
            <person name="Puig M."/>
            <person name="Quesneville H."/>
            <person name="Ram K.R."/>
            <person name="Rand D."/>
            <person name="Rasmussen M.D."/>
            <person name="Reed L.K."/>
            <person name="Reenan R."/>
            <person name="Reily A."/>
            <person name="Remington K.A."/>
            <person name="Rieger T.T."/>
            <person name="Ritchie M.G."/>
            <person name="Robin C."/>
            <person name="Rogers Y.H."/>
            <person name="Rohde C."/>
            <person name="Rozas J."/>
            <person name="Rubenfield M.J."/>
            <person name="Ruiz A."/>
            <person name="Russo S."/>
            <person name="Salzberg S.L."/>
            <person name="Sanchez-Gracia A."/>
            <person name="Saranga D.J."/>
            <person name="Sato H."/>
            <person name="Schaeffer S.W."/>
            <person name="Schatz M.C."/>
            <person name="Schlenke T."/>
            <person name="Schwartz R."/>
            <person name="Segarra C."/>
            <person name="Singh R.S."/>
            <person name="Sirot L."/>
            <person name="Sirota M."/>
            <person name="Sisneros N.B."/>
            <person name="Smith C.D."/>
            <person name="Smith T.F."/>
            <person name="Spieth J."/>
            <person name="Stage D.E."/>
            <person name="Stark A."/>
            <person name="Stephan W."/>
            <person name="Strausberg R.L."/>
            <person name="Strempel S."/>
            <person name="Sturgill D."/>
            <person name="Sutton G."/>
            <person name="Sutton G.G."/>
            <person name="Tao W."/>
            <person name="Teichmann S."/>
            <person name="Tobari Y.N."/>
            <person name="Tomimura Y."/>
            <person name="Tsolas J.M."/>
            <person name="Valente V.L."/>
            <person name="Venter E."/>
            <person name="Venter J.C."/>
            <person name="Vicario S."/>
            <person name="Vieira F.G."/>
            <person name="Vilella A.J."/>
            <person name="Villasante A."/>
            <person name="Walenz B."/>
            <person name="Wang J."/>
            <person name="Wasserman M."/>
            <person name="Watts T."/>
            <person name="Wilson D."/>
            <person name="Wilson R.K."/>
            <person name="Wing R.A."/>
            <person name="Wolfner M.F."/>
            <person name="Wong A."/>
            <person name="Wong G.K."/>
            <person name="Wu C.I."/>
            <person name="Wu G."/>
            <person name="Yamamoto D."/>
            <person name="Yang H.P."/>
            <person name="Yang S.P."/>
            <person name="Yorke J.A."/>
            <person name="Yoshida K."/>
            <person name="Zdobnov E."/>
            <person name="Zhang P."/>
            <person name="Zhang Y."/>
            <person name="Zimin A.V."/>
            <person name="Baldwin J."/>
            <person name="Abdouelleil A."/>
            <person name="Abdulkadir J."/>
            <person name="Abebe A."/>
            <person name="Abera B."/>
            <person name="Abreu J."/>
            <person name="Acer S.C."/>
            <person name="Aftuck L."/>
            <person name="Alexander A."/>
            <person name="An P."/>
            <person name="Anderson E."/>
            <person name="Anderson S."/>
            <person name="Arachi H."/>
            <person name="Azer M."/>
            <person name="Bachantsang P."/>
            <person name="Barry A."/>
            <person name="Bayul T."/>
            <person name="Berlin A."/>
            <person name="Bessette D."/>
            <person name="Bloom T."/>
            <person name="Blye J."/>
            <person name="Boguslavskiy L."/>
            <person name="Bonnet C."/>
            <person name="Boukhgalter B."/>
            <person name="Bourzgui I."/>
            <person name="Brown A."/>
            <person name="Cahill P."/>
            <person name="Channer S."/>
            <person name="Cheshatsang Y."/>
            <person name="Chuda L."/>
            <person name="Citroen M."/>
            <person name="Collymore A."/>
            <person name="Cooke P."/>
            <person name="Costello M."/>
            <person name="D'Aco K."/>
            <person name="Daza R."/>
            <person name="De Haan G."/>
            <person name="DeGray S."/>
            <person name="DeMaso C."/>
            <person name="Dhargay N."/>
            <person name="Dooley K."/>
            <person name="Dooley E."/>
            <person name="Doricent M."/>
            <person name="Dorje P."/>
            <person name="Dorjee K."/>
            <person name="Dupes A."/>
            <person name="Elong R."/>
            <person name="Falk J."/>
            <person name="Farina A."/>
            <person name="Faro S."/>
            <person name="Ferguson D."/>
            <person name="Fisher S."/>
            <person name="Foley C.D."/>
            <person name="Franke A."/>
            <person name="Friedrich D."/>
            <person name="Gadbois L."/>
            <person name="Gearin G."/>
            <person name="Gearin C.R."/>
            <person name="Giannoukos G."/>
            <person name="Goode T."/>
            <person name="Graham J."/>
            <person name="Grandbois E."/>
            <person name="Grewal S."/>
            <person name="Gyaltsen K."/>
            <person name="Hafez N."/>
            <person name="Hagos B."/>
            <person name="Hall J."/>
            <person name="Henson C."/>
            <person name="Hollinger A."/>
            <person name="Honan T."/>
            <person name="Huard M.D."/>
            <person name="Hughes L."/>
            <person name="Hurhula B."/>
            <person name="Husby M.E."/>
            <person name="Kamat A."/>
            <person name="Kanga B."/>
            <person name="Kashin S."/>
            <person name="Khazanovich D."/>
            <person name="Kisner P."/>
            <person name="Lance K."/>
            <person name="Lara M."/>
            <person name="Lee W."/>
            <person name="Lennon N."/>
            <person name="Letendre F."/>
            <person name="LeVine R."/>
            <person name="Lipovsky A."/>
            <person name="Liu X."/>
            <person name="Liu J."/>
            <person name="Liu S."/>
            <person name="Lokyitsang T."/>
            <person name="Lokyitsang Y."/>
            <person name="Lubonja R."/>
            <person name="Lui A."/>
            <person name="MacDonald P."/>
            <person name="Magnisalis V."/>
            <person name="Maru K."/>
            <person name="Matthews C."/>
            <person name="McCusker W."/>
            <person name="McDonough S."/>
            <person name="Mehta T."/>
            <person name="Meldrim J."/>
            <person name="Meneus L."/>
            <person name="Mihai O."/>
            <person name="Mihalev A."/>
            <person name="Mihova T."/>
            <person name="Mittelman R."/>
            <person name="Mlenga V."/>
            <person name="Montmayeur A."/>
            <person name="Mulrain L."/>
            <person name="Navidi A."/>
            <person name="Naylor J."/>
            <person name="Negash T."/>
            <person name="Nguyen T."/>
            <person name="Nguyen N."/>
            <person name="Nicol R."/>
            <person name="Norbu C."/>
            <person name="Norbu N."/>
            <person name="Novod N."/>
            <person name="O'Neill B."/>
            <person name="Osman S."/>
            <person name="Markiewicz E."/>
            <person name="Oyono O.L."/>
            <person name="Patti C."/>
            <person name="Phunkhang P."/>
            <person name="Pierre F."/>
            <person name="Priest M."/>
            <person name="Raghuraman S."/>
            <person name="Rege F."/>
            <person name="Reyes R."/>
            <person name="Rise C."/>
            <person name="Rogov P."/>
            <person name="Ross K."/>
            <person name="Ryan E."/>
            <person name="Settipalli S."/>
            <person name="Shea T."/>
            <person name="Sherpa N."/>
            <person name="Shi L."/>
            <person name="Shih D."/>
            <person name="Sparrow T."/>
            <person name="Spaulding J."/>
            <person name="Stalker J."/>
            <person name="Stange-Thomann N."/>
            <person name="Stavropoulos S."/>
            <person name="Stone C."/>
            <person name="Strader C."/>
            <person name="Tesfaye S."/>
            <person name="Thomson T."/>
            <person name="Thoulutsang Y."/>
            <person name="Thoulutsang D."/>
            <person name="Topham K."/>
            <person name="Topping I."/>
            <person name="Tsamla T."/>
            <person name="Vassiliev H."/>
            <person name="Vo A."/>
            <person name="Wangchuk T."/>
            <person name="Wangdi T."/>
            <person name="Weiand M."/>
            <person name="Wilkinson J."/>
            <person name="Wilson A."/>
            <person name="Yadav S."/>
            <person name="Young G."/>
            <person name="Yu Q."/>
            <person name="Zembek L."/>
            <person name="Zhong D."/>
            <person name="Zimmer A."/>
            <person name="Zwirko Z."/>
            <person name="Jaffe D.B."/>
            <person name="Alvarez P."/>
            <person name="Brockman W."/>
            <person name="Butler J."/>
            <person name="Chin C."/>
            <person name="Gnerre S."/>
            <person name="Grabherr M."/>
            <person name="Kleber M."/>
            <person name="Mauceli E."/>
            <person name="MacCallum I."/>
        </authorList>
    </citation>
    <scope>NUCLEOTIDE SEQUENCE [LARGE SCALE GENOMIC DNA]</scope>
    <source>
        <strain evidence="14">Tucson 14030-0811.24</strain>
    </source>
</reference>
<dbReference type="GO" id="GO:0005634">
    <property type="term" value="C:nucleus"/>
    <property type="evidence" value="ECO:0007669"/>
    <property type="project" value="UniProtKB-SubCell"/>
</dbReference>
<dbReference type="MEROPS" id="T01.010"/>
<accession>B4MQ51</accession>
<keyword evidence="2 12" id="KW-0963">Cytoplasm</keyword>
<evidence type="ECO:0000256" key="5">
    <source>
        <dbReference type="ARBA" id="ARBA00022801"/>
    </source>
</evidence>
<evidence type="ECO:0000256" key="6">
    <source>
        <dbReference type="ARBA" id="ARBA00022942"/>
    </source>
</evidence>
<dbReference type="STRING" id="7260.B4MQ51"/>
<name>B4MQ51_DROWI</name>
<dbReference type="InterPro" id="IPR001353">
    <property type="entry name" value="Proteasome_sua/b"/>
</dbReference>
<dbReference type="PANTHER" id="PTHR32194">
    <property type="entry name" value="METALLOPROTEASE TLDD"/>
    <property type="match status" value="1"/>
</dbReference>
<keyword evidence="14" id="KW-1185">Reference proteome</keyword>
<comment type="subcellular location">
    <subcellularLocation>
        <location evidence="12">Cytoplasm</location>
    </subcellularLocation>
    <subcellularLocation>
        <location evidence="12">Nucleus</location>
    </subcellularLocation>
</comment>
<organism evidence="14">
    <name type="scientific">Drosophila willistoni</name>
    <name type="common">Fruit fly</name>
    <dbReference type="NCBI Taxonomy" id="7260"/>
    <lineage>
        <taxon>Eukaryota</taxon>
        <taxon>Metazoa</taxon>
        <taxon>Ecdysozoa</taxon>
        <taxon>Arthropoda</taxon>
        <taxon>Hexapoda</taxon>
        <taxon>Insecta</taxon>
        <taxon>Pterygota</taxon>
        <taxon>Neoptera</taxon>
        <taxon>Endopterygota</taxon>
        <taxon>Diptera</taxon>
        <taxon>Brachycera</taxon>
        <taxon>Muscomorpha</taxon>
        <taxon>Ephydroidea</taxon>
        <taxon>Drosophilidae</taxon>
        <taxon>Drosophila</taxon>
        <taxon>Sophophora</taxon>
    </lineage>
</organism>
<comment type="similarity">
    <text evidence="12">Belongs to the peptidase T1B family.</text>
</comment>
<dbReference type="CDD" id="cd03762">
    <property type="entry name" value="proteasome_beta_type_6"/>
    <property type="match status" value="1"/>
</dbReference>
<evidence type="ECO:0000256" key="9">
    <source>
        <dbReference type="ARBA" id="ARBA00024953"/>
    </source>
</evidence>
<dbReference type="PROSITE" id="PS51476">
    <property type="entry name" value="PROTEASOME_BETA_2"/>
    <property type="match status" value="1"/>
</dbReference>
<gene>
    <name evidence="13" type="primary">Dwil\GK21488</name>
    <name evidence="13" type="ORF">Dwil_GK21488</name>
</gene>